<reference evidence="4" key="1">
    <citation type="journal article" date="2020" name="Nat. Commun.">
        <title>Large-scale genome sequencing of mycorrhizal fungi provides insights into the early evolution of symbiotic traits.</title>
        <authorList>
            <person name="Miyauchi S."/>
            <person name="Kiss E."/>
            <person name="Kuo A."/>
            <person name="Drula E."/>
            <person name="Kohler A."/>
            <person name="Sanchez-Garcia M."/>
            <person name="Morin E."/>
            <person name="Andreopoulos B."/>
            <person name="Barry K.W."/>
            <person name="Bonito G."/>
            <person name="Buee M."/>
            <person name="Carver A."/>
            <person name="Chen C."/>
            <person name="Cichocki N."/>
            <person name="Clum A."/>
            <person name="Culley D."/>
            <person name="Crous P.W."/>
            <person name="Fauchery L."/>
            <person name="Girlanda M."/>
            <person name="Hayes R.D."/>
            <person name="Keri Z."/>
            <person name="LaButti K."/>
            <person name="Lipzen A."/>
            <person name="Lombard V."/>
            <person name="Magnuson J."/>
            <person name="Maillard F."/>
            <person name="Murat C."/>
            <person name="Nolan M."/>
            <person name="Ohm R.A."/>
            <person name="Pangilinan J."/>
            <person name="Pereira M.F."/>
            <person name="Perotto S."/>
            <person name="Peter M."/>
            <person name="Pfister S."/>
            <person name="Riley R."/>
            <person name="Sitrit Y."/>
            <person name="Stielow J.B."/>
            <person name="Szollosi G."/>
            <person name="Zifcakova L."/>
            <person name="Stursova M."/>
            <person name="Spatafora J.W."/>
            <person name="Tedersoo L."/>
            <person name="Vaario L.M."/>
            <person name="Yamada A."/>
            <person name="Yan M."/>
            <person name="Wang P."/>
            <person name="Xu J."/>
            <person name="Bruns T."/>
            <person name="Baldrian P."/>
            <person name="Vilgalys R."/>
            <person name="Dunand C."/>
            <person name="Henrissat B."/>
            <person name="Grigoriev I.V."/>
            <person name="Hibbett D."/>
            <person name="Nagy L.G."/>
            <person name="Martin F.M."/>
        </authorList>
    </citation>
    <scope>NUCLEOTIDE SEQUENCE</scope>
    <source>
        <strain evidence="4">UP504</strain>
    </source>
</reference>
<evidence type="ECO:0000313" key="5">
    <source>
        <dbReference type="Proteomes" id="UP000886523"/>
    </source>
</evidence>
<accession>A0A9P6DVI6</accession>
<protein>
    <submittedName>
        <fullName evidence="4">Glycoside hydrolase family 16 protein</fullName>
    </submittedName>
</protein>
<gene>
    <name evidence="4" type="ORF">BS47DRAFT_1297383</name>
</gene>
<dbReference type="Gene3D" id="2.60.120.200">
    <property type="match status" value="1"/>
</dbReference>
<evidence type="ECO:0000259" key="2">
    <source>
        <dbReference type="PROSITE" id="PS51212"/>
    </source>
</evidence>
<dbReference type="OrthoDB" id="192832at2759"/>
<feature type="signal peptide" evidence="1">
    <location>
        <begin position="1"/>
        <end position="21"/>
    </location>
</feature>
<dbReference type="Proteomes" id="UP000886523">
    <property type="component" value="Unassembled WGS sequence"/>
</dbReference>
<evidence type="ECO:0000313" key="4">
    <source>
        <dbReference type="EMBL" id="KAF9512709.1"/>
    </source>
</evidence>
<name>A0A9P6DVI6_9AGAM</name>
<dbReference type="InterPro" id="IPR050546">
    <property type="entry name" value="Glycosyl_Hydrlase_16"/>
</dbReference>
<dbReference type="InterPro" id="IPR013320">
    <property type="entry name" value="ConA-like_dom_sf"/>
</dbReference>
<evidence type="ECO:0000256" key="1">
    <source>
        <dbReference type="SAM" id="SignalP"/>
    </source>
</evidence>
<dbReference type="PROSITE" id="PS51212">
    <property type="entry name" value="WSC"/>
    <property type="match status" value="1"/>
</dbReference>
<keyword evidence="5" id="KW-1185">Reference proteome</keyword>
<feature type="domain" description="WSC" evidence="2">
    <location>
        <begin position="45"/>
        <end position="141"/>
    </location>
</feature>
<dbReference type="Pfam" id="PF01822">
    <property type="entry name" value="WSC"/>
    <property type="match status" value="1"/>
</dbReference>
<dbReference type="InterPro" id="IPR000757">
    <property type="entry name" value="Beta-glucanase-like"/>
</dbReference>
<dbReference type="SMART" id="SM00321">
    <property type="entry name" value="WSC"/>
    <property type="match status" value="1"/>
</dbReference>
<dbReference type="EMBL" id="MU128983">
    <property type="protein sequence ID" value="KAF9512709.1"/>
    <property type="molecule type" value="Genomic_DNA"/>
</dbReference>
<evidence type="ECO:0000259" key="3">
    <source>
        <dbReference type="PROSITE" id="PS51762"/>
    </source>
</evidence>
<dbReference type="PROSITE" id="PS51762">
    <property type="entry name" value="GH16_2"/>
    <property type="match status" value="1"/>
</dbReference>
<comment type="caution">
    <text evidence="4">The sequence shown here is derived from an EMBL/GenBank/DDBJ whole genome shotgun (WGS) entry which is preliminary data.</text>
</comment>
<dbReference type="SUPFAM" id="SSF49899">
    <property type="entry name" value="Concanavalin A-like lectins/glucanases"/>
    <property type="match status" value="1"/>
</dbReference>
<feature type="domain" description="GH16" evidence="3">
    <location>
        <begin position="147"/>
        <end position="407"/>
    </location>
</feature>
<dbReference type="Pfam" id="PF26113">
    <property type="entry name" value="GH16_XgeA"/>
    <property type="match status" value="1"/>
</dbReference>
<dbReference type="AlphaFoldDB" id="A0A9P6DVI6"/>
<dbReference type="GO" id="GO:0004553">
    <property type="term" value="F:hydrolase activity, hydrolyzing O-glycosyl compounds"/>
    <property type="evidence" value="ECO:0007669"/>
    <property type="project" value="InterPro"/>
</dbReference>
<feature type="chain" id="PRO_5040131573" evidence="1">
    <location>
        <begin position="22"/>
        <end position="452"/>
    </location>
</feature>
<keyword evidence="4" id="KW-0378">Hydrolase</keyword>
<sequence>MRSSIVFLVALWVATTGGAAGSSPLNVRNIPHRRRLFRRALPSGWSQQSACLSDLASPNRLLSTSSLNSKLTPSSCVATCNSQGYIYAAVQYGDECWCGNSLNTAGGAGATLPASSCNLSCPGDTSLTCGGVYALTLFSKSSSPSPSPAPNTTSPYTLAQSYAGQTFFDNFSFFTAPDPTGGKVAYQSKTAALSQNLAYVQPDGIAVMKVDNTTSLGPGANRNSVRITSNAAFDTGLMIFDIVNMPFGCSVWPALWSVGNHWPSEGEIDIIEGVNLNKFNQMTFHTGADTTCSTSNLGSNDFTGSSLMSKTCASSQGADSGCGFQDKSTESYGAGFNAVGGGVFALEISSAGSKICAFIYFSARATVADITSKNPVPANWGPPNALMSSTDSCQMSDVIKNQRIFDITLCGGWANDAFTQTCPNKGTCVDQIANPSNFADAYWKVQSVLVYQ</sequence>
<organism evidence="4 5">
    <name type="scientific">Hydnum rufescens UP504</name>
    <dbReference type="NCBI Taxonomy" id="1448309"/>
    <lineage>
        <taxon>Eukaryota</taxon>
        <taxon>Fungi</taxon>
        <taxon>Dikarya</taxon>
        <taxon>Basidiomycota</taxon>
        <taxon>Agaricomycotina</taxon>
        <taxon>Agaricomycetes</taxon>
        <taxon>Cantharellales</taxon>
        <taxon>Hydnaceae</taxon>
        <taxon>Hydnum</taxon>
    </lineage>
</organism>
<proteinExistence type="predicted"/>
<dbReference type="PANTHER" id="PTHR10963">
    <property type="entry name" value="GLYCOSYL HYDROLASE-RELATED"/>
    <property type="match status" value="1"/>
</dbReference>
<keyword evidence="1" id="KW-0732">Signal</keyword>
<dbReference type="GO" id="GO:0009251">
    <property type="term" value="P:glucan catabolic process"/>
    <property type="evidence" value="ECO:0007669"/>
    <property type="project" value="TreeGrafter"/>
</dbReference>
<dbReference type="CDD" id="cd02181">
    <property type="entry name" value="GH16_fungal_Lam16A_glucanase"/>
    <property type="match status" value="1"/>
</dbReference>
<dbReference type="PANTHER" id="PTHR10963:SF24">
    <property type="entry name" value="GLYCOSIDASE C21B10.07-RELATED"/>
    <property type="match status" value="1"/>
</dbReference>
<dbReference type="InterPro" id="IPR002889">
    <property type="entry name" value="WSC_carb-bd"/>
</dbReference>